<protein>
    <submittedName>
        <fullName evidence="2">Uncharacterized protein</fullName>
    </submittedName>
</protein>
<dbReference type="EMBL" id="KV417532">
    <property type="protein sequence ID" value="KZP23469.1"/>
    <property type="molecule type" value="Genomic_DNA"/>
</dbReference>
<reference evidence="2 3" key="1">
    <citation type="journal article" date="2016" name="Mol. Biol. Evol.">
        <title>Comparative Genomics of Early-Diverging Mushroom-Forming Fungi Provides Insights into the Origins of Lignocellulose Decay Capabilities.</title>
        <authorList>
            <person name="Nagy L.G."/>
            <person name="Riley R."/>
            <person name="Tritt A."/>
            <person name="Adam C."/>
            <person name="Daum C."/>
            <person name="Floudas D."/>
            <person name="Sun H."/>
            <person name="Yadav J.S."/>
            <person name="Pangilinan J."/>
            <person name="Larsson K.H."/>
            <person name="Matsuura K."/>
            <person name="Barry K."/>
            <person name="Labutti K."/>
            <person name="Kuo R."/>
            <person name="Ohm R.A."/>
            <person name="Bhattacharya S.S."/>
            <person name="Shirouzu T."/>
            <person name="Yoshinaga Y."/>
            <person name="Martin F.M."/>
            <person name="Grigoriev I.V."/>
            <person name="Hibbett D.S."/>
        </authorList>
    </citation>
    <scope>NUCLEOTIDE SEQUENCE [LARGE SCALE GENOMIC DNA]</scope>
    <source>
        <strain evidence="2 3">CBS 109695</strain>
    </source>
</reference>
<accession>A0A166LZ10</accession>
<sequence length="77" mass="8714">MANHNLLASGQLSRLARAHGPVESRRTTKGIMTPTNAALRFAKVMIYNKRLAQSVAHIYHPCFCFARDLFPHHLDRS</sequence>
<keyword evidence="3" id="KW-1185">Reference proteome</keyword>
<feature type="compositionally biased region" description="Polar residues" evidence="1">
    <location>
        <begin position="1"/>
        <end position="12"/>
    </location>
</feature>
<organism evidence="2 3">
    <name type="scientific">Athelia psychrophila</name>
    <dbReference type="NCBI Taxonomy" id="1759441"/>
    <lineage>
        <taxon>Eukaryota</taxon>
        <taxon>Fungi</taxon>
        <taxon>Dikarya</taxon>
        <taxon>Basidiomycota</taxon>
        <taxon>Agaricomycotina</taxon>
        <taxon>Agaricomycetes</taxon>
        <taxon>Agaricomycetidae</taxon>
        <taxon>Atheliales</taxon>
        <taxon>Atheliaceae</taxon>
        <taxon>Athelia</taxon>
    </lineage>
</organism>
<dbReference type="AlphaFoldDB" id="A0A166LZ10"/>
<feature type="region of interest" description="Disordered" evidence="1">
    <location>
        <begin position="1"/>
        <end position="28"/>
    </location>
</feature>
<gene>
    <name evidence="2" type="ORF">FIBSPDRAFT_457379</name>
</gene>
<evidence type="ECO:0000313" key="3">
    <source>
        <dbReference type="Proteomes" id="UP000076532"/>
    </source>
</evidence>
<evidence type="ECO:0000313" key="2">
    <source>
        <dbReference type="EMBL" id="KZP23469.1"/>
    </source>
</evidence>
<name>A0A166LZ10_9AGAM</name>
<proteinExistence type="predicted"/>
<dbReference type="Proteomes" id="UP000076532">
    <property type="component" value="Unassembled WGS sequence"/>
</dbReference>
<evidence type="ECO:0000256" key="1">
    <source>
        <dbReference type="SAM" id="MobiDB-lite"/>
    </source>
</evidence>